<keyword evidence="2" id="KW-0575">Peroxidase</keyword>
<proteinExistence type="predicted"/>
<feature type="region of interest" description="Disordered" evidence="1">
    <location>
        <begin position="499"/>
        <end position="551"/>
    </location>
</feature>
<name>A0A6J4HJQ7_9PROT</name>
<feature type="non-terminal residue" evidence="2">
    <location>
        <position position="551"/>
    </location>
</feature>
<protein>
    <submittedName>
        <fullName evidence="2">Animal haem peroxidase</fullName>
        <ecNumber evidence="2">1.14.99.1</ecNumber>
    </submittedName>
</protein>
<dbReference type="EC" id="1.14.99.1" evidence="2"/>
<feature type="compositionally biased region" description="Low complexity" evidence="1">
    <location>
        <begin position="210"/>
        <end position="230"/>
    </location>
</feature>
<feature type="compositionally biased region" description="Basic and acidic residues" evidence="1">
    <location>
        <begin position="1"/>
        <end position="11"/>
    </location>
</feature>
<feature type="compositionally biased region" description="Basic residues" evidence="1">
    <location>
        <begin position="247"/>
        <end position="257"/>
    </location>
</feature>
<feature type="compositionally biased region" description="Basic and acidic residues" evidence="1">
    <location>
        <begin position="274"/>
        <end position="294"/>
    </location>
</feature>
<feature type="compositionally biased region" description="Low complexity" evidence="1">
    <location>
        <begin position="156"/>
        <end position="166"/>
    </location>
</feature>
<dbReference type="GO" id="GO:0004601">
    <property type="term" value="F:peroxidase activity"/>
    <property type="evidence" value="ECO:0007669"/>
    <property type="project" value="UniProtKB-KW"/>
</dbReference>
<feature type="compositionally biased region" description="Basic and acidic residues" evidence="1">
    <location>
        <begin position="505"/>
        <end position="528"/>
    </location>
</feature>
<evidence type="ECO:0000256" key="1">
    <source>
        <dbReference type="SAM" id="MobiDB-lite"/>
    </source>
</evidence>
<feature type="compositionally biased region" description="Low complexity" evidence="1">
    <location>
        <begin position="328"/>
        <end position="337"/>
    </location>
</feature>
<feature type="region of interest" description="Disordered" evidence="1">
    <location>
        <begin position="1"/>
        <end position="33"/>
    </location>
</feature>
<reference evidence="2" key="1">
    <citation type="submission" date="2020-02" db="EMBL/GenBank/DDBJ databases">
        <authorList>
            <person name="Meier V. D."/>
        </authorList>
    </citation>
    <scope>NUCLEOTIDE SEQUENCE</scope>
    <source>
        <strain evidence="2">AVDCRST_MAG04</strain>
    </source>
</reference>
<dbReference type="AlphaFoldDB" id="A0A6J4HJQ7"/>
<feature type="region of interest" description="Disordered" evidence="1">
    <location>
        <begin position="64"/>
        <end position="107"/>
    </location>
</feature>
<keyword evidence="2" id="KW-0560">Oxidoreductase</keyword>
<feature type="region of interest" description="Disordered" evidence="1">
    <location>
        <begin position="126"/>
        <end position="378"/>
    </location>
</feature>
<feature type="compositionally biased region" description="Basic residues" evidence="1">
    <location>
        <begin position="344"/>
        <end position="354"/>
    </location>
</feature>
<gene>
    <name evidence="2" type="ORF">AVDCRST_MAG04-820</name>
</gene>
<organism evidence="2">
    <name type="scientific">uncultured Acetobacteraceae bacterium</name>
    <dbReference type="NCBI Taxonomy" id="169975"/>
    <lineage>
        <taxon>Bacteria</taxon>
        <taxon>Pseudomonadati</taxon>
        <taxon>Pseudomonadota</taxon>
        <taxon>Alphaproteobacteria</taxon>
        <taxon>Acetobacterales</taxon>
        <taxon>Acetobacteraceae</taxon>
        <taxon>environmental samples</taxon>
    </lineage>
</organism>
<accession>A0A6J4HJQ7</accession>
<dbReference type="GO" id="GO:0004666">
    <property type="term" value="F:prostaglandin-endoperoxide synthase activity"/>
    <property type="evidence" value="ECO:0007669"/>
    <property type="project" value="UniProtKB-EC"/>
</dbReference>
<feature type="region of interest" description="Disordered" evidence="1">
    <location>
        <begin position="466"/>
        <end position="487"/>
    </location>
</feature>
<sequence>GEPTHAGDRSLGEGAAVAARAEPRRHQHLRGARPGTALRVLALVARSVGPAGAAGHARALHHLAGLGGPPLHRPPPAARAGRARRPVAGGGARRRTLHAPRRPDPLHPHHCAVLLLRAVVHRQLPPHRQGPAAQHLQPRDRPLPSLRAGRGHQRHPAGAPGRQAPRPGRPTDRRLPRPSVRRRRRPAAGVLGPPLRPRRTGEADRRWHVAHGVQGQRHAAGGAGAAQAPALRHRAGARQQHDTLRRAERRLHPRAQPHLRDAGGGAPCLGRRPAVRDRAQHQHRPGSEAGDRGVHQPPRRPALAVPPGPEVRREAGLVPRQPDRHRVQPALPLALDDPGPPRPAGRRQARHRRLPLQQRASGGNRRRTPHHGRVEPTGRARGFAERPDLHVERGGVRPPLRPGFPVAILQRLPQALRLGPLPGLGRADRRPRIVEVAPGPVRDGGPAGVLGRPLRREARRQFLRRPVADHGGGGRLQPSLHQPAAFDRVPRASRRLRLHRHSHHRGDERAGGHRAPQRAEGRRSRGGEVRSPAAAERRERAAPYHTATAGV</sequence>
<dbReference type="EMBL" id="CADCTL010000063">
    <property type="protein sequence ID" value="CAA9224970.1"/>
    <property type="molecule type" value="Genomic_DNA"/>
</dbReference>
<feature type="non-terminal residue" evidence="2">
    <location>
        <position position="1"/>
    </location>
</feature>
<evidence type="ECO:0000313" key="2">
    <source>
        <dbReference type="EMBL" id="CAA9224970.1"/>
    </source>
</evidence>
<feature type="compositionally biased region" description="Basic and acidic residues" evidence="1">
    <location>
        <begin position="310"/>
        <end position="326"/>
    </location>
</feature>